<feature type="region of interest" description="Disordered" evidence="9">
    <location>
        <begin position="1271"/>
        <end position="1290"/>
    </location>
</feature>
<dbReference type="InterPro" id="IPR001599">
    <property type="entry name" value="Macroglobln_a2"/>
</dbReference>
<dbReference type="InterPro" id="IPR009048">
    <property type="entry name" value="A-macroglobulin_rcpt-bd"/>
</dbReference>
<evidence type="ECO:0000259" key="11">
    <source>
        <dbReference type="SMART" id="SM01359"/>
    </source>
</evidence>
<dbReference type="InterPro" id="IPR011625">
    <property type="entry name" value="A2M_N_BRD"/>
</dbReference>
<keyword evidence="10" id="KW-0812">Transmembrane</keyword>
<dbReference type="OMA" id="PEKGRMD"/>
<dbReference type="InterPro" id="IPR050473">
    <property type="entry name" value="A2M/Complement_sys"/>
</dbReference>
<feature type="transmembrane region" description="Helical" evidence="10">
    <location>
        <begin position="1166"/>
        <end position="1187"/>
    </location>
</feature>
<feature type="transmembrane region" description="Helical" evidence="10">
    <location>
        <begin position="1085"/>
        <end position="1108"/>
    </location>
</feature>
<evidence type="ECO:0000256" key="1">
    <source>
        <dbReference type="ARBA" id="ARBA00004613"/>
    </source>
</evidence>
<keyword evidence="3" id="KW-0964">Secreted</keyword>
<dbReference type="PANTHER" id="PTHR11412:SF160">
    <property type="entry name" value="ALPHA-2-MACROGLOBULIN-LIKE PROTEIN 1"/>
    <property type="match status" value="1"/>
</dbReference>
<dbReference type="FunFam" id="1.50.10.20:FF:000001">
    <property type="entry name" value="CD109 isoform 1"/>
    <property type="match status" value="1"/>
</dbReference>
<dbReference type="InterPro" id="IPR041813">
    <property type="entry name" value="A2M_TED"/>
</dbReference>
<dbReference type="InterPro" id="IPR014756">
    <property type="entry name" value="Ig_E-set"/>
</dbReference>
<dbReference type="InterPro" id="IPR008930">
    <property type="entry name" value="Terpenoid_cyclase/PrenylTrfase"/>
</dbReference>
<dbReference type="InterPro" id="IPR013783">
    <property type="entry name" value="Ig-like_fold"/>
</dbReference>
<dbReference type="Gene3D" id="1.50.10.20">
    <property type="match status" value="1"/>
</dbReference>
<dbReference type="Ensembl" id="ENSHBUT00000026111.1">
    <property type="protein sequence ID" value="ENSHBUP00000017365.1"/>
    <property type="gene ID" value="ENSHBUG00000019509.1"/>
</dbReference>
<comment type="subcellular location">
    <subcellularLocation>
        <location evidence="1">Secreted</location>
    </subcellularLocation>
</comment>
<protein>
    <recommendedName>
        <fullName evidence="15">Alpha-2-macroglobulin-like 1</fullName>
    </recommendedName>
</protein>
<evidence type="ECO:0000256" key="4">
    <source>
        <dbReference type="ARBA" id="ARBA00022690"/>
    </source>
</evidence>
<dbReference type="SUPFAM" id="SSF48239">
    <property type="entry name" value="Terpenoid cyclases/Protein prenyltransferases"/>
    <property type="match status" value="1"/>
</dbReference>
<dbReference type="SMART" id="SM01419">
    <property type="entry name" value="Thiol-ester_cl"/>
    <property type="match status" value="1"/>
</dbReference>
<keyword evidence="8" id="KW-0325">Glycoprotein</keyword>
<evidence type="ECO:0000256" key="6">
    <source>
        <dbReference type="ARBA" id="ARBA00022900"/>
    </source>
</evidence>
<evidence type="ECO:0000256" key="3">
    <source>
        <dbReference type="ARBA" id="ARBA00022525"/>
    </source>
</evidence>
<dbReference type="InterPro" id="IPR040839">
    <property type="entry name" value="MG4"/>
</dbReference>
<dbReference type="SMART" id="SM01360">
    <property type="entry name" value="A2M"/>
    <property type="match status" value="1"/>
</dbReference>
<evidence type="ECO:0000256" key="7">
    <source>
        <dbReference type="ARBA" id="ARBA00023157"/>
    </source>
</evidence>
<dbReference type="Pfam" id="PF07677">
    <property type="entry name" value="A2M_recep"/>
    <property type="match status" value="1"/>
</dbReference>
<reference evidence="13" key="1">
    <citation type="submission" date="2025-08" db="UniProtKB">
        <authorList>
            <consortium name="Ensembl"/>
        </authorList>
    </citation>
    <scope>IDENTIFICATION</scope>
</reference>
<evidence type="ECO:0000259" key="12">
    <source>
        <dbReference type="SMART" id="SM01360"/>
    </source>
</evidence>
<evidence type="ECO:0000256" key="5">
    <source>
        <dbReference type="ARBA" id="ARBA00022729"/>
    </source>
</evidence>
<dbReference type="STRING" id="8153.ENSHBUP00000017365"/>
<proteinExistence type="inferred from homology"/>
<dbReference type="GeneTree" id="ENSGT00940000154904"/>
<dbReference type="SUPFAM" id="SSF49410">
    <property type="entry name" value="Alpha-macroglobulin receptor domain"/>
    <property type="match status" value="1"/>
</dbReference>
<dbReference type="Gene3D" id="2.20.130.20">
    <property type="match status" value="1"/>
</dbReference>
<dbReference type="Proteomes" id="UP000264840">
    <property type="component" value="Unplaced"/>
</dbReference>
<dbReference type="Gene3D" id="2.60.40.10">
    <property type="entry name" value="Immunoglobulins"/>
    <property type="match status" value="2"/>
</dbReference>
<organism evidence="13 14">
    <name type="scientific">Haplochromis burtoni</name>
    <name type="common">Burton's mouthbrooder</name>
    <name type="synonym">Chromis burtoni</name>
    <dbReference type="NCBI Taxonomy" id="8153"/>
    <lineage>
        <taxon>Eukaryota</taxon>
        <taxon>Metazoa</taxon>
        <taxon>Chordata</taxon>
        <taxon>Craniata</taxon>
        <taxon>Vertebrata</taxon>
        <taxon>Euteleostomi</taxon>
        <taxon>Actinopterygii</taxon>
        <taxon>Neopterygii</taxon>
        <taxon>Teleostei</taxon>
        <taxon>Neoteleostei</taxon>
        <taxon>Acanthomorphata</taxon>
        <taxon>Ovalentaria</taxon>
        <taxon>Cichlomorphae</taxon>
        <taxon>Cichliformes</taxon>
        <taxon>Cichlidae</taxon>
        <taxon>African cichlids</taxon>
        <taxon>Pseudocrenilabrinae</taxon>
        <taxon>Haplochromini</taxon>
        <taxon>Haplochromis</taxon>
    </lineage>
</organism>
<accession>A0A3Q2VZG5</accession>
<dbReference type="Pfam" id="PF17791">
    <property type="entry name" value="MG3"/>
    <property type="match status" value="1"/>
</dbReference>
<dbReference type="CDD" id="cd02897">
    <property type="entry name" value="A2M_2"/>
    <property type="match status" value="1"/>
</dbReference>
<dbReference type="Gene3D" id="2.60.120.1540">
    <property type="match status" value="1"/>
</dbReference>
<keyword evidence="10" id="KW-1133">Transmembrane helix</keyword>
<dbReference type="Pfam" id="PF17789">
    <property type="entry name" value="MG4"/>
    <property type="match status" value="1"/>
</dbReference>
<dbReference type="Pfam" id="PF07678">
    <property type="entry name" value="TED_complement"/>
    <property type="match status" value="1"/>
</dbReference>
<keyword evidence="7" id="KW-1015">Disulfide bond</keyword>
<dbReference type="InterPro" id="IPR047565">
    <property type="entry name" value="Alpha-macroglob_thiol-ester_cl"/>
</dbReference>
<dbReference type="InterPro" id="IPR019742">
    <property type="entry name" value="MacrogloblnA2_CS"/>
</dbReference>
<evidence type="ECO:0000256" key="8">
    <source>
        <dbReference type="ARBA" id="ARBA00023180"/>
    </source>
</evidence>
<dbReference type="InterPro" id="IPR041555">
    <property type="entry name" value="MG3"/>
</dbReference>
<dbReference type="GO" id="GO:0004867">
    <property type="term" value="F:serine-type endopeptidase inhibitor activity"/>
    <property type="evidence" value="ECO:0007669"/>
    <property type="project" value="UniProtKB-KW"/>
</dbReference>
<dbReference type="SMART" id="SM01359">
    <property type="entry name" value="A2M_N_2"/>
    <property type="match status" value="1"/>
</dbReference>
<dbReference type="PANTHER" id="PTHR11412">
    <property type="entry name" value="MACROGLOBULIN / COMPLEMENT"/>
    <property type="match status" value="1"/>
</dbReference>
<evidence type="ECO:0000256" key="10">
    <source>
        <dbReference type="SAM" id="Phobius"/>
    </source>
</evidence>
<dbReference type="Pfam" id="PF07703">
    <property type="entry name" value="A2M_BRD"/>
    <property type="match status" value="1"/>
</dbReference>
<dbReference type="GO" id="GO:0005615">
    <property type="term" value="C:extracellular space"/>
    <property type="evidence" value="ECO:0007669"/>
    <property type="project" value="InterPro"/>
</dbReference>
<name>A0A3Q2VZG5_HAPBU</name>
<dbReference type="GO" id="GO:0007399">
    <property type="term" value="P:nervous system development"/>
    <property type="evidence" value="ECO:0007669"/>
    <property type="project" value="UniProtKB-ARBA"/>
</dbReference>
<dbReference type="PROSITE" id="PS00477">
    <property type="entry name" value="ALPHA_2_MACROGLOBULIN"/>
    <property type="match status" value="1"/>
</dbReference>
<sequence>KFRIVSMDANFIPVERVVRFYPLDPSSNRIAQWLDKSVVGGILDLSHPMIPEAVQGSYTITALTDKGEQISHSFDIKEYVLPKYEVKVHLPSVITVLDQEAALKICGKYTYGKPVIGSVKARFCRNAIRFFWFSSPQNKDLCKTYELTVSTDKSGCATQTVNMTAFFLHKNIYSDTFEVTAEMEEYGTGRQTKSQLTVTFEDVPEAYKPGIPFEGKIKVVGPDNKPAANEPVYLFVGSSLKLELTTDVNGVALFSLGTSLWKDSVHLKASSKNTTEHDHYVYGLRRPNYRASHHHVTAFYSKSSSFLKLMQASSKLPCDSEATVRAQYIIQGEELEKGQEVLDFFYLVRVRDCDVTPSINKGEMSVPLTRMSDLAPFAQVVVYTLMPSGEAVADSHDFPVQLCLNNKVSLKFSSLQELPAERTTLSLKAHPGSLCSVRAIDQSVLLTLPLLDFGQDSPIPLAFNMMPEPILTTQMSKVDSKKETIRTFFPETWIWDLVTVGDSGLVSMEKTTPDTITKWAAGAFCVSSVGFGVAPNTGLTVFQPFFVSLTLPYSVIRGEVFTLKATVFNYLSKCIMVKKTTTSQEGPEFNSTISGVCMFSPCLCGFPPDTPASSHHPKTCKVNLKVSAEALKTEALCGNEVATVPDVGRTDTVIRTLLVEVSDMTNLSSLLLCLNGVTEKNVSLLMPELFVAGSARATFSVLGDLMGRAAQNLDKLLAMPYGCGEQNMLLFAPNIFILNYLKSTGQLTQSILDKATHFLESGYQRELTYKHDDGSYSAFGKADSSGNTWLTSFVMKSFGGARPYIYVQPEHITEAWRWLSKHQRPDGCIRSVGKLFHNGMKGGVSDDVSLTAYITAAMLELDANVTDPVVHNSLTCLKAAAAGQLDNLYTTALLSYTFTLAGDEEMRSKLITLLHEKSNTHGTRHWKRAGASGKGLDSLEVEMTSYVLLALLSGPSMPGFDLEYSSAIVRWLTQQQNPFGGFSSTQDTVVALQALAKYGAATYSSEVGTTVTLTSLGGLNKEFTVNQDNRLLYQEKKLSEVPGEYTIRAEGQNCVLTQVPHRYVCSTPSTEVFSFLNRDKQLEPLVLIIMITSRVSVLTFVESLWFAVRNMRHDSGCECCLQLRKDDMQIYSVTLEEDQPVRNLKPAVVKVYDYYQTSKNRNSCRCFFGVAVVLFGAEMVLLSFQVMRRSPTTRPPVQRVCNTFIHCIFSCFSVLCRTDAQTQFSFIYKAPNQSSSSTIIQRNKSQQSCYIPLTKHLATVGRKNSLLTGSNLQQRQAQGGAPIGWGVDHE</sequence>
<reference evidence="13" key="2">
    <citation type="submission" date="2025-09" db="UniProtKB">
        <authorList>
            <consortium name="Ensembl"/>
        </authorList>
    </citation>
    <scope>IDENTIFICATION</scope>
</reference>
<evidence type="ECO:0000256" key="9">
    <source>
        <dbReference type="SAM" id="MobiDB-lite"/>
    </source>
</evidence>
<dbReference type="Gene3D" id="2.60.40.1930">
    <property type="match status" value="2"/>
</dbReference>
<dbReference type="Pfam" id="PF00207">
    <property type="entry name" value="A2M"/>
    <property type="match status" value="1"/>
</dbReference>
<feature type="domain" description="Alpha-2-macroglobulin bait region" evidence="11">
    <location>
        <begin position="307"/>
        <end position="447"/>
    </location>
</feature>
<dbReference type="Gene3D" id="2.60.40.690">
    <property type="entry name" value="Alpha-macroglobulin, receptor-binding domain"/>
    <property type="match status" value="1"/>
</dbReference>
<dbReference type="SUPFAM" id="SSF81296">
    <property type="entry name" value="E set domains"/>
    <property type="match status" value="1"/>
</dbReference>
<keyword evidence="6" id="KW-0722">Serine protease inhibitor</keyword>
<feature type="domain" description="Alpha-2-macroglobulin" evidence="12">
    <location>
        <begin position="492"/>
        <end position="581"/>
    </location>
</feature>
<keyword evidence="14" id="KW-1185">Reference proteome</keyword>
<evidence type="ECO:0008006" key="15">
    <source>
        <dbReference type="Google" id="ProtNLM"/>
    </source>
</evidence>
<evidence type="ECO:0000256" key="2">
    <source>
        <dbReference type="ARBA" id="ARBA00010952"/>
    </source>
</evidence>
<keyword evidence="5" id="KW-0732">Signal</keyword>
<comment type="similarity">
    <text evidence="2">Belongs to the protease inhibitor I39 (alpha-2-macroglobulin) family.</text>
</comment>
<evidence type="ECO:0000313" key="13">
    <source>
        <dbReference type="Ensembl" id="ENSHBUP00000017365.1"/>
    </source>
</evidence>
<keyword evidence="10" id="KW-0472">Membrane</keyword>
<dbReference type="Gene3D" id="2.60.40.1940">
    <property type="match status" value="1"/>
</dbReference>
<keyword evidence="4" id="KW-0646">Protease inhibitor</keyword>
<dbReference type="InterPro" id="IPR036595">
    <property type="entry name" value="A-macroglobulin_rcpt-bd_sf"/>
</dbReference>
<dbReference type="InterPro" id="IPR011626">
    <property type="entry name" value="Alpha-macroglobulin_TED"/>
</dbReference>
<evidence type="ECO:0000313" key="14">
    <source>
        <dbReference type="Proteomes" id="UP000264840"/>
    </source>
</evidence>